<keyword evidence="2" id="KW-1185">Reference proteome</keyword>
<reference evidence="2" key="1">
    <citation type="journal article" date="2019" name="Int. J. Syst. Evol. Microbiol.">
        <title>The Global Catalogue of Microorganisms (GCM) 10K type strain sequencing project: providing services to taxonomists for standard genome sequencing and annotation.</title>
        <authorList>
            <consortium name="The Broad Institute Genomics Platform"/>
            <consortium name="The Broad Institute Genome Sequencing Center for Infectious Disease"/>
            <person name="Wu L."/>
            <person name="Ma J."/>
        </authorList>
    </citation>
    <scope>NUCLEOTIDE SEQUENCE [LARGE SCALE GENOMIC DNA]</scope>
    <source>
        <strain evidence="2">CCM 8911</strain>
    </source>
</reference>
<evidence type="ECO:0000313" key="1">
    <source>
        <dbReference type="EMBL" id="MFD1393518.1"/>
    </source>
</evidence>
<sequence length="61" mass="6526">MMVVVSMLPAAGVWLVSLWAMSGRAERLIASHEVKPRMAGEPPLNPIAEAEKIAPTGPEKC</sequence>
<proteinExistence type="predicted"/>
<protein>
    <submittedName>
        <fullName evidence="1">Uncharacterized protein</fullName>
    </submittedName>
</protein>
<name>A0ABW4BBV8_9LACO</name>
<dbReference type="EMBL" id="JBHTMO010000024">
    <property type="protein sequence ID" value="MFD1393518.1"/>
    <property type="molecule type" value="Genomic_DNA"/>
</dbReference>
<accession>A0ABW4BBV8</accession>
<evidence type="ECO:0000313" key="2">
    <source>
        <dbReference type="Proteomes" id="UP001597249"/>
    </source>
</evidence>
<gene>
    <name evidence="1" type="ORF">ACFQ3L_08035</name>
</gene>
<comment type="caution">
    <text evidence="1">The sequence shown here is derived from an EMBL/GenBank/DDBJ whole genome shotgun (WGS) entry which is preliminary data.</text>
</comment>
<dbReference type="Proteomes" id="UP001597249">
    <property type="component" value="Unassembled WGS sequence"/>
</dbReference>
<organism evidence="1 2">
    <name type="scientific">Lacticaseibacillus jixianensis</name>
    <dbReference type="NCBI Taxonomy" id="2486012"/>
    <lineage>
        <taxon>Bacteria</taxon>
        <taxon>Bacillati</taxon>
        <taxon>Bacillota</taxon>
        <taxon>Bacilli</taxon>
        <taxon>Lactobacillales</taxon>
        <taxon>Lactobacillaceae</taxon>
        <taxon>Lacticaseibacillus</taxon>
    </lineage>
</organism>
<dbReference type="RefSeq" id="WP_125584656.1">
    <property type="nucleotide sequence ID" value="NZ_JBHTMO010000024.1"/>
</dbReference>